<gene>
    <name evidence="2" type="ORF">HNQ39_000772</name>
</gene>
<protein>
    <submittedName>
        <fullName evidence="2">Lipopolysaccharide assembly outer membrane protein LptD (OstA)</fullName>
    </submittedName>
</protein>
<keyword evidence="3" id="KW-1185">Reference proteome</keyword>
<dbReference type="EMBL" id="JACHGW010000001">
    <property type="protein sequence ID" value="MBB6049010.1"/>
    <property type="molecule type" value="Genomic_DNA"/>
</dbReference>
<dbReference type="RefSeq" id="WP_184192630.1">
    <property type="nucleotide sequence ID" value="NZ_JACHGW010000001.1"/>
</dbReference>
<proteinExistence type="predicted"/>
<evidence type="ECO:0000313" key="2">
    <source>
        <dbReference type="EMBL" id="MBB6049010.1"/>
    </source>
</evidence>
<name>A0A7W9SLU9_ARMRO</name>
<reference evidence="2 3" key="1">
    <citation type="submission" date="2020-08" db="EMBL/GenBank/DDBJ databases">
        <title>Genomic Encyclopedia of Type Strains, Phase IV (KMG-IV): sequencing the most valuable type-strain genomes for metagenomic binning, comparative biology and taxonomic classification.</title>
        <authorList>
            <person name="Goeker M."/>
        </authorList>
    </citation>
    <scope>NUCLEOTIDE SEQUENCE [LARGE SCALE GENOMIC DNA]</scope>
    <source>
        <strain evidence="2 3">DSM 23562</strain>
    </source>
</reference>
<accession>A0A7W9SLU9</accession>
<feature type="region of interest" description="Disordered" evidence="1">
    <location>
        <begin position="1"/>
        <end position="39"/>
    </location>
</feature>
<dbReference type="Gene3D" id="2.60.450.10">
    <property type="entry name" value="Lipopolysaccharide (LPS) transport protein A like domain"/>
    <property type="match status" value="1"/>
</dbReference>
<comment type="caution">
    <text evidence="2">The sequence shown here is derived from an EMBL/GenBank/DDBJ whole genome shotgun (WGS) entry which is preliminary data.</text>
</comment>
<dbReference type="Proteomes" id="UP000520814">
    <property type="component" value="Unassembled WGS sequence"/>
</dbReference>
<evidence type="ECO:0000256" key="1">
    <source>
        <dbReference type="SAM" id="MobiDB-lite"/>
    </source>
</evidence>
<dbReference type="AlphaFoldDB" id="A0A7W9SLU9"/>
<feature type="compositionally biased region" description="Pro residues" evidence="1">
    <location>
        <begin position="1"/>
        <end position="10"/>
    </location>
</feature>
<evidence type="ECO:0000313" key="3">
    <source>
        <dbReference type="Proteomes" id="UP000520814"/>
    </source>
</evidence>
<organism evidence="2 3">
    <name type="scientific">Armatimonas rosea</name>
    <dbReference type="NCBI Taxonomy" id="685828"/>
    <lineage>
        <taxon>Bacteria</taxon>
        <taxon>Bacillati</taxon>
        <taxon>Armatimonadota</taxon>
        <taxon>Armatimonadia</taxon>
        <taxon>Armatimonadales</taxon>
        <taxon>Armatimonadaceae</taxon>
        <taxon>Armatimonas</taxon>
    </lineage>
</organism>
<sequence length="246" mass="27477">MLLPKTPPTAPKQVQITPPATPPEPENSQDPDYYPYGKLMTWRSTPQGELWTLKGDAQLSHKDVKFVSDTVLYNEKTRIASAPGKLRIEDTQNTLNSNSGVAYYKNELRYADLTGDVKIVARPKQDNPKATVNSPRKDFKSPVTITCDKLRYWWKQKHGFTDTNVKITFKHKEKNWTITGSSLEYFGTEEHVIIKGNVVAVSDKGDQILGDLADAILKEGAETLDFSPVKLGTKIKGEKDDGDGLP</sequence>